<accession>A0A6J5U9W8</accession>
<evidence type="ECO:0000313" key="3">
    <source>
        <dbReference type="Proteomes" id="UP000507222"/>
    </source>
</evidence>
<dbReference type="PANTHER" id="PTHR47329">
    <property type="entry name" value="OS05G0129900 PROTEIN"/>
    <property type="match status" value="1"/>
</dbReference>
<name>A0A6J5U9W8_PRUAR</name>
<feature type="domain" description="RNA-polymerase II-associated protein 3-like C-terminal" evidence="1">
    <location>
        <begin position="4"/>
        <end position="28"/>
    </location>
</feature>
<evidence type="ECO:0000259" key="1">
    <source>
        <dbReference type="Pfam" id="PF13877"/>
    </source>
</evidence>
<protein>
    <recommendedName>
        <fullName evidence="1">RNA-polymerase II-associated protein 3-like C-terminal domain-containing protein</fullName>
    </recommendedName>
</protein>
<proteinExistence type="predicted"/>
<dbReference type="PANTHER" id="PTHR47329:SF1">
    <property type="entry name" value="OS05G0129900 PROTEIN"/>
    <property type="match status" value="1"/>
</dbReference>
<dbReference type="Pfam" id="PF13877">
    <property type="entry name" value="RPAP3_C"/>
    <property type="match status" value="1"/>
</dbReference>
<reference evidence="2 3" key="1">
    <citation type="submission" date="2020-05" db="EMBL/GenBank/DDBJ databases">
        <authorList>
            <person name="Campoy J."/>
            <person name="Schneeberger K."/>
            <person name="Spophaly S."/>
        </authorList>
    </citation>
    <scope>NUCLEOTIDE SEQUENCE [LARGE SCALE GENOMIC DNA]</scope>
    <source>
        <strain evidence="2">PruArmRojPasFocal</strain>
    </source>
</reference>
<sequence>MDLAVNYLDNLTRVPRFDTLIMFLPSSDNAEYTYINVVHQSQRLIWDEVLDNEATPIEYAEKLDNLHTKYCPKR</sequence>
<evidence type="ECO:0000313" key="2">
    <source>
        <dbReference type="EMBL" id="CAB4272174.1"/>
    </source>
</evidence>
<dbReference type="Proteomes" id="UP000507222">
    <property type="component" value="Unassembled WGS sequence"/>
</dbReference>
<dbReference type="AlphaFoldDB" id="A0A6J5U9W8"/>
<organism evidence="2 3">
    <name type="scientific">Prunus armeniaca</name>
    <name type="common">Apricot</name>
    <name type="synonym">Armeniaca vulgaris</name>
    <dbReference type="NCBI Taxonomy" id="36596"/>
    <lineage>
        <taxon>Eukaryota</taxon>
        <taxon>Viridiplantae</taxon>
        <taxon>Streptophyta</taxon>
        <taxon>Embryophyta</taxon>
        <taxon>Tracheophyta</taxon>
        <taxon>Spermatophyta</taxon>
        <taxon>Magnoliopsida</taxon>
        <taxon>eudicotyledons</taxon>
        <taxon>Gunneridae</taxon>
        <taxon>Pentapetalae</taxon>
        <taxon>rosids</taxon>
        <taxon>fabids</taxon>
        <taxon>Rosales</taxon>
        <taxon>Rosaceae</taxon>
        <taxon>Amygdaloideae</taxon>
        <taxon>Amygdaleae</taxon>
        <taxon>Prunus</taxon>
    </lineage>
</organism>
<gene>
    <name evidence="2" type="ORF">CURHAP_LOCUS18725</name>
</gene>
<dbReference type="EMBL" id="CAEKDK010000003">
    <property type="protein sequence ID" value="CAB4272174.1"/>
    <property type="molecule type" value="Genomic_DNA"/>
</dbReference>
<dbReference type="InterPro" id="IPR025986">
    <property type="entry name" value="RPAP3-like_C"/>
</dbReference>